<evidence type="ECO:0000259" key="9">
    <source>
        <dbReference type="Pfam" id="PF14252"/>
    </source>
</evidence>
<evidence type="ECO:0000313" key="11">
    <source>
        <dbReference type="Proteomes" id="UP000218418"/>
    </source>
</evidence>
<dbReference type="Pfam" id="PF14252">
    <property type="entry name" value="DUF4347"/>
    <property type="match status" value="1"/>
</dbReference>
<evidence type="ECO:0000313" key="10">
    <source>
        <dbReference type="EMBL" id="BAY86679.1"/>
    </source>
</evidence>
<dbReference type="InterPro" id="IPR050557">
    <property type="entry name" value="RTX_toxin/Mannuronan_C5-epim"/>
</dbReference>
<accession>A0A1Z4LZL4</accession>
<dbReference type="InterPro" id="IPR025592">
    <property type="entry name" value="DUF4347"/>
</dbReference>
<evidence type="ECO:0000256" key="1">
    <source>
        <dbReference type="ARBA" id="ARBA00004370"/>
    </source>
</evidence>
<evidence type="ECO:0000256" key="7">
    <source>
        <dbReference type="ARBA" id="ARBA00023136"/>
    </source>
</evidence>
<dbReference type="InterPro" id="IPR018511">
    <property type="entry name" value="Hemolysin-typ_Ca-bd_CS"/>
</dbReference>
<dbReference type="InterPro" id="IPR011049">
    <property type="entry name" value="Serralysin-like_metalloprot_C"/>
</dbReference>
<keyword evidence="4" id="KW-0800">Toxin</keyword>
<dbReference type="InterPro" id="IPR015943">
    <property type="entry name" value="WD40/YVTN_repeat-like_dom_sf"/>
</dbReference>
<evidence type="ECO:0000256" key="4">
    <source>
        <dbReference type="ARBA" id="ARBA00022656"/>
    </source>
</evidence>
<proteinExistence type="predicted"/>
<gene>
    <name evidence="10" type="ORF">NIES267_61900</name>
</gene>
<keyword evidence="5" id="KW-0677">Repeat</keyword>
<organism evidence="10 11">
    <name type="scientific">Calothrix parasitica NIES-267</name>
    <dbReference type="NCBI Taxonomy" id="1973488"/>
    <lineage>
        <taxon>Bacteria</taxon>
        <taxon>Bacillati</taxon>
        <taxon>Cyanobacteriota</taxon>
        <taxon>Cyanophyceae</taxon>
        <taxon>Nostocales</taxon>
        <taxon>Calotrichaceae</taxon>
        <taxon>Calothrix</taxon>
    </lineage>
</organism>
<comment type="subcellular location">
    <subcellularLocation>
        <location evidence="1">Membrane</location>
    </subcellularLocation>
    <subcellularLocation>
        <location evidence="2">Secreted</location>
    </subcellularLocation>
</comment>
<dbReference type="InterPro" id="IPR003995">
    <property type="entry name" value="RTX_toxin_determinant-A"/>
</dbReference>
<dbReference type="GO" id="GO:0005576">
    <property type="term" value="C:extracellular region"/>
    <property type="evidence" value="ECO:0007669"/>
    <property type="project" value="UniProtKB-SubCell"/>
</dbReference>
<sequence>MNQILNTTSTLVFIDAGVDNYQFLVDGAIPAAEVFVLDKTADGIEQISQVLQQRQNIDAVHIISHGSPGSLYLGNSQLSLDTFNSYANQLQQWDVRNLVLYGCNVAAGDAGEEFIAKLHNLTGAEIAASKTLTGSADKGGNWELEVNLGQQKPALAFKTSVMAAYEGVLAATVLATTTLPANAAEMSIDVDTGTIYFADQSQSAALRKLTPDGTVTTITNNFISASGASGFFPFVATDIQYSNGAVYTVSSGGDLIKIDITTGASEVLTKFSGVGFEAGLDIKGDQIFITDGTSSLNQIVSYNLTTGLSTTISDSTQQARGLEYDSKNDKFYFANQGTGFYTIDLANGNFSLISDDSSGDGNFAVGATGKFIYASVGTEIRQISTVDGSVSTYFTGLNNSNSDLVSGPSSTGKGYSLYILDGNTLREISLEEPNIIQATTGKDKLQGTTGKDKIDGLEDKDLIFGKAGDDDLKGGADNDRVYGGEGSDTLDGGTGNDYLNAGSENDSLDGGDGRDRLYGGDGDDTLNGGLDNDYLAGESGNDSLDGGDGKDRLDGGDGNDTLIGGSGNDRIAGGDGDDMITGVNADSFVVGELDRMYGGAGNDTFVLGNQNGSFYADDDNTTKGNRDYAFILDFETGDTIQLYGTAKDYTLDVSRGSTSIYLNNDDENGVGDLIGVIKGIGIENMGSEFSFAGSGINKE</sequence>
<dbReference type="SUPFAM" id="SSF51120">
    <property type="entry name" value="beta-Roll"/>
    <property type="match status" value="1"/>
</dbReference>
<feature type="compositionally biased region" description="Low complexity" evidence="8">
    <location>
        <begin position="525"/>
        <end position="535"/>
    </location>
</feature>
<dbReference type="PANTHER" id="PTHR38340:SF1">
    <property type="entry name" value="S-LAYER PROTEIN"/>
    <property type="match status" value="1"/>
</dbReference>
<feature type="region of interest" description="Disordered" evidence="8">
    <location>
        <begin position="474"/>
        <end position="575"/>
    </location>
</feature>
<dbReference type="PANTHER" id="PTHR38340">
    <property type="entry name" value="S-LAYER PROTEIN"/>
    <property type="match status" value="1"/>
</dbReference>
<name>A0A1Z4LZL4_9CYAN</name>
<keyword evidence="3" id="KW-0964">Secreted</keyword>
<dbReference type="Gene3D" id="2.130.10.10">
    <property type="entry name" value="YVTN repeat-like/Quinoprotein amine dehydrogenase"/>
    <property type="match status" value="1"/>
</dbReference>
<keyword evidence="7" id="KW-0472">Membrane</keyword>
<dbReference type="Proteomes" id="UP000218418">
    <property type="component" value="Chromosome"/>
</dbReference>
<evidence type="ECO:0000256" key="6">
    <source>
        <dbReference type="ARBA" id="ARBA00023026"/>
    </source>
</evidence>
<dbReference type="Gene3D" id="2.150.10.10">
    <property type="entry name" value="Serralysin-like metalloprotease, C-terminal"/>
    <property type="match status" value="2"/>
</dbReference>
<dbReference type="AlphaFoldDB" id="A0A1Z4LZL4"/>
<protein>
    <recommendedName>
        <fullName evidence="9">DUF4347 domain-containing protein</fullName>
    </recommendedName>
</protein>
<dbReference type="OrthoDB" id="494137at2"/>
<dbReference type="PRINTS" id="PR01488">
    <property type="entry name" value="RTXTOXINA"/>
</dbReference>
<dbReference type="GO" id="GO:0016020">
    <property type="term" value="C:membrane"/>
    <property type="evidence" value="ECO:0007669"/>
    <property type="project" value="UniProtKB-SubCell"/>
</dbReference>
<evidence type="ECO:0000256" key="2">
    <source>
        <dbReference type="ARBA" id="ARBA00004613"/>
    </source>
</evidence>
<evidence type="ECO:0000256" key="5">
    <source>
        <dbReference type="ARBA" id="ARBA00022737"/>
    </source>
</evidence>
<dbReference type="SUPFAM" id="SSF75011">
    <property type="entry name" value="3-carboxy-cis,cis-mucoante lactonizing enzyme"/>
    <property type="match status" value="1"/>
</dbReference>
<dbReference type="GO" id="GO:0090729">
    <property type="term" value="F:toxin activity"/>
    <property type="evidence" value="ECO:0007669"/>
    <property type="project" value="UniProtKB-KW"/>
</dbReference>
<reference evidence="10 11" key="1">
    <citation type="submission" date="2017-06" db="EMBL/GenBank/DDBJ databases">
        <title>Genome sequencing of cyanobaciteial culture collection at National Institute for Environmental Studies (NIES).</title>
        <authorList>
            <person name="Hirose Y."/>
            <person name="Shimura Y."/>
            <person name="Fujisawa T."/>
            <person name="Nakamura Y."/>
            <person name="Kawachi M."/>
        </authorList>
    </citation>
    <scope>NUCLEOTIDE SEQUENCE [LARGE SCALE GENOMIC DNA]</scope>
    <source>
        <strain evidence="10 11">NIES-267</strain>
    </source>
</reference>
<evidence type="ECO:0000256" key="3">
    <source>
        <dbReference type="ARBA" id="ARBA00022525"/>
    </source>
</evidence>
<dbReference type="Pfam" id="PF00353">
    <property type="entry name" value="HemolysinCabind"/>
    <property type="match status" value="4"/>
</dbReference>
<dbReference type="PRINTS" id="PR00313">
    <property type="entry name" value="CABNDNGRPT"/>
</dbReference>
<evidence type="ECO:0000256" key="8">
    <source>
        <dbReference type="SAM" id="MobiDB-lite"/>
    </source>
</evidence>
<dbReference type="EMBL" id="AP018227">
    <property type="protein sequence ID" value="BAY86679.1"/>
    <property type="molecule type" value="Genomic_DNA"/>
</dbReference>
<feature type="domain" description="DUF4347" evidence="9">
    <location>
        <begin position="11"/>
        <end position="169"/>
    </location>
</feature>
<dbReference type="InterPro" id="IPR001343">
    <property type="entry name" value="Hemolysn_Ca-bd"/>
</dbReference>
<keyword evidence="11" id="KW-1185">Reference proteome</keyword>
<keyword evidence="6" id="KW-0843">Virulence</keyword>
<dbReference type="GO" id="GO:0005509">
    <property type="term" value="F:calcium ion binding"/>
    <property type="evidence" value="ECO:0007669"/>
    <property type="project" value="InterPro"/>
</dbReference>
<dbReference type="PROSITE" id="PS00330">
    <property type="entry name" value="HEMOLYSIN_CALCIUM"/>
    <property type="match status" value="4"/>
</dbReference>